<organism evidence="1">
    <name type="scientific">freshwater metagenome</name>
    <dbReference type="NCBI Taxonomy" id="449393"/>
    <lineage>
        <taxon>unclassified sequences</taxon>
        <taxon>metagenomes</taxon>
        <taxon>ecological metagenomes</taxon>
    </lineage>
</organism>
<proteinExistence type="predicted"/>
<name>A0A6J6C1E4_9ZZZZ</name>
<gene>
    <name evidence="1" type="ORF">UFOPK1446_00647</name>
</gene>
<dbReference type="EMBL" id="CAEZSO010000115">
    <property type="protein sequence ID" value="CAB4545016.1"/>
    <property type="molecule type" value="Genomic_DNA"/>
</dbReference>
<evidence type="ECO:0000313" key="1">
    <source>
        <dbReference type="EMBL" id="CAB4545016.1"/>
    </source>
</evidence>
<sequence>MSAATAELTLEPSTTLTFSARASPTLSTLTVPWAWREFNRELTDTPGFQRTMTSLGTVVGVLAKRGVKERTLGVVWDA</sequence>
<protein>
    <submittedName>
        <fullName evidence="1">Unannotated protein</fullName>
    </submittedName>
</protein>
<accession>A0A6J6C1E4</accession>
<reference evidence="1" key="1">
    <citation type="submission" date="2020-05" db="EMBL/GenBank/DDBJ databases">
        <authorList>
            <person name="Chiriac C."/>
            <person name="Salcher M."/>
            <person name="Ghai R."/>
            <person name="Kavagutti S V."/>
        </authorList>
    </citation>
    <scope>NUCLEOTIDE SEQUENCE</scope>
</reference>
<dbReference type="AlphaFoldDB" id="A0A6J6C1E4"/>